<evidence type="ECO:0000259" key="16">
    <source>
        <dbReference type="Pfam" id="PF01583"/>
    </source>
</evidence>
<evidence type="ECO:0000256" key="4">
    <source>
        <dbReference type="ARBA" id="ARBA00007008"/>
    </source>
</evidence>
<dbReference type="EC" id="2.7.1.25" evidence="5 14"/>
<dbReference type="FunFam" id="3.40.50.300:FF:000212">
    <property type="entry name" value="Adenylyl-sulfate kinase"/>
    <property type="match status" value="1"/>
</dbReference>
<name>A0A366I030_9GAMM</name>
<sequence length="227" mass="25054">MRWFVVISHIGAPVICWGGNNVSSGHPSSADENVVWHSHVVSRQARERLHGHRGVVLWFTGLSGSGKSTLAGALEQALHQQGVSTYLLDGDNVRHGLCGDLGFSDDDRRENIRRVGEVARLMVDAGLVMLTAFISPHRAERQMVRELLDEGQFIEVFVDTPLAICEARDPKGLYKKARAGELRNFTGIDAVYEAPQSPDIHLNGEQLVTNLTAQLFDLLRGRAIIKL</sequence>
<dbReference type="NCBIfam" id="NF003013">
    <property type="entry name" value="PRK03846.1"/>
    <property type="match status" value="1"/>
</dbReference>
<evidence type="ECO:0000256" key="12">
    <source>
        <dbReference type="ARBA" id="ARBA00031393"/>
    </source>
</evidence>
<dbReference type="PANTHER" id="PTHR11055">
    <property type="entry name" value="BIFUNCTIONAL 3'-PHOSPHOADENOSINE 5'-PHOSPHOSULFATE SYNTHASE"/>
    <property type="match status" value="1"/>
</dbReference>
<comment type="function">
    <text evidence="2 14 15">Catalyzes the synthesis of activated sulfate.</text>
</comment>
<evidence type="ECO:0000256" key="15">
    <source>
        <dbReference type="RuleBase" id="RU004347"/>
    </source>
</evidence>
<protein>
    <recommendedName>
        <fullName evidence="6 14">Adenylyl-sulfate kinase</fullName>
        <ecNumber evidence="5 14">2.7.1.25</ecNumber>
    </recommendedName>
    <alternativeName>
        <fullName evidence="12 14">APS kinase</fullName>
    </alternativeName>
    <alternativeName>
        <fullName evidence="13 14">ATP adenosine-5'-phosphosulfate 3'-phosphotransferase</fullName>
    </alternativeName>
    <alternativeName>
        <fullName evidence="11 14">Adenosine-5'-phosphosulfate kinase</fullName>
    </alternativeName>
</protein>
<dbReference type="NCBIfam" id="TIGR00455">
    <property type="entry name" value="apsK"/>
    <property type="match status" value="1"/>
</dbReference>
<evidence type="ECO:0000256" key="11">
    <source>
        <dbReference type="ARBA" id="ARBA00029724"/>
    </source>
</evidence>
<keyword evidence="18" id="KW-1185">Reference proteome</keyword>
<dbReference type="GO" id="GO:0004020">
    <property type="term" value="F:adenylylsulfate kinase activity"/>
    <property type="evidence" value="ECO:0007669"/>
    <property type="project" value="UniProtKB-UniRule"/>
</dbReference>
<keyword evidence="7 14" id="KW-0808">Transferase</keyword>
<evidence type="ECO:0000256" key="5">
    <source>
        <dbReference type="ARBA" id="ARBA00012121"/>
    </source>
</evidence>
<reference evidence="17 18" key="1">
    <citation type="submission" date="2018-06" db="EMBL/GenBank/DDBJ databases">
        <title>Genomic Encyclopedia of Type Strains, Phase IV (KMG-IV): sequencing the most valuable type-strain genomes for metagenomic binning, comparative biology and taxonomic classification.</title>
        <authorList>
            <person name="Goeker M."/>
        </authorList>
    </citation>
    <scope>NUCLEOTIDE SEQUENCE [LARGE SCALE GENOMIC DNA]</scope>
    <source>
        <strain evidence="17 18">DSM 30166</strain>
    </source>
</reference>
<keyword evidence="14" id="KW-0597">Phosphoprotein</keyword>
<dbReference type="HAMAP" id="MF_00065">
    <property type="entry name" value="Adenylyl_sulf_kinase"/>
    <property type="match status" value="1"/>
</dbReference>
<evidence type="ECO:0000256" key="14">
    <source>
        <dbReference type="HAMAP-Rule" id="MF_00065"/>
    </source>
</evidence>
<evidence type="ECO:0000313" key="18">
    <source>
        <dbReference type="Proteomes" id="UP000253046"/>
    </source>
</evidence>
<feature type="domain" description="APS kinase" evidence="16">
    <location>
        <begin position="53"/>
        <end position="202"/>
    </location>
</feature>
<dbReference type="OrthoDB" id="9804504at2"/>
<comment type="catalytic activity">
    <reaction evidence="1 14 15">
        <text>adenosine 5'-phosphosulfate + ATP = 3'-phosphoadenylyl sulfate + ADP + H(+)</text>
        <dbReference type="Rhea" id="RHEA:24152"/>
        <dbReference type="ChEBI" id="CHEBI:15378"/>
        <dbReference type="ChEBI" id="CHEBI:30616"/>
        <dbReference type="ChEBI" id="CHEBI:58243"/>
        <dbReference type="ChEBI" id="CHEBI:58339"/>
        <dbReference type="ChEBI" id="CHEBI:456216"/>
        <dbReference type="EC" id="2.7.1.25"/>
    </reaction>
</comment>
<comment type="caution">
    <text evidence="17">The sequence shown here is derived from an EMBL/GenBank/DDBJ whole genome shotgun (WGS) entry which is preliminary data.</text>
</comment>
<feature type="active site" description="Phosphoserine intermediate" evidence="14">
    <location>
        <position position="135"/>
    </location>
</feature>
<evidence type="ECO:0000256" key="8">
    <source>
        <dbReference type="ARBA" id="ARBA00022741"/>
    </source>
</evidence>
<evidence type="ECO:0000256" key="6">
    <source>
        <dbReference type="ARBA" id="ARBA00018163"/>
    </source>
</evidence>
<evidence type="ECO:0000256" key="1">
    <source>
        <dbReference type="ARBA" id="ARBA00001823"/>
    </source>
</evidence>
<organism evidence="17 18">
    <name type="scientific">Brenneria salicis ATCC 15712 = DSM 30166</name>
    <dbReference type="NCBI Taxonomy" id="714314"/>
    <lineage>
        <taxon>Bacteria</taxon>
        <taxon>Pseudomonadati</taxon>
        <taxon>Pseudomonadota</taxon>
        <taxon>Gammaproteobacteria</taxon>
        <taxon>Enterobacterales</taxon>
        <taxon>Pectobacteriaceae</taxon>
        <taxon>Brenneria</taxon>
    </lineage>
</organism>
<keyword evidence="9 14" id="KW-0418">Kinase</keyword>
<dbReference type="RefSeq" id="WP_113868129.1">
    <property type="nucleotide sequence ID" value="NZ_AGJP01000001.1"/>
</dbReference>
<keyword evidence="10 14" id="KW-0067">ATP-binding</keyword>
<dbReference type="AlphaFoldDB" id="A0A366I030"/>
<proteinExistence type="inferred from homology"/>
<evidence type="ECO:0000256" key="9">
    <source>
        <dbReference type="ARBA" id="ARBA00022777"/>
    </source>
</evidence>
<dbReference type="InterPro" id="IPR027417">
    <property type="entry name" value="P-loop_NTPase"/>
</dbReference>
<comment type="similarity">
    <text evidence="4 14 15">Belongs to the APS kinase family.</text>
</comment>
<dbReference type="GO" id="GO:0000103">
    <property type="term" value="P:sulfate assimilation"/>
    <property type="evidence" value="ECO:0007669"/>
    <property type="project" value="UniProtKB-UniRule"/>
</dbReference>
<dbReference type="GO" id="GO:0005524">
    <property type="term" value="F:ATP binding"/>
    <property type="evidence" value="ECO:0007669"/>
    <property type="project" value="UniProtKB-UniRule"/>
</dbReference>
<evidence type="ECO:0000256" key="3">
    <source>
        <dbReference type="ARBA" id="ARBA00004806"/>
    </source>
</evidence>
<dbReference type="PANTHER" id="PTHR11055:SF63">
    <property type="entry name" value="ADENYLYL-SULFATE KINASE 1, CHLOROPLASTIC"/>
    <property type="match status" value="1"/>
</dbReference>
<dbReference type="EMBL" id="QNRY01000032">
    <property type="protein sequence ID" value="RBP60193.1"/>
    <property type="molecule type" value="Genomic_DNA"/>
</dbReference>
<evidence type="ECO:0000313" key="17">
    <source>
        <dbReference type="EMBL" id="RBP60193.1"/>
    </source>
</evidence>
<keyword evidence="8 14" id="KW-0547">Nucleotide-binding</keyword>
<feature type="binding site" evidence="14">
    <location>
        <begin position="61"/>
        <end position="68"/>
    </location>
    <ligand>
        <name>ATP</name>
        <dbReference type="ChEBI" id="CHEBI:30616"/>
    </ligand>
</feature>
<dbReference type="GO" id="GO:0070814">
    <property type="term" value="P:hydrogen sulfide biosynthetic process"/>
    <property type="evidence" value="ECO:0007669"/>
    <property type="project" value="UniProtKB-UniRule"/>
</dbReference>
<dbReference type="Pfam" id="PF01583">
    <property type="entry name" value="APS_kinase"/>
    <property type="match status" value="1"/>
</dbReference>
<dbReference type="InterPro" id="IPR059117">
    <property type="entry name" value="APS_kinase_dom"/>
</dbReference>
<comment type="pathway">
    <text evidence="3 14 15">Sulfur metabolism; hydrogen sulfide biosynthesis; sulfite from sulfate: step 2/3.</text>
</comment>
<evidence type="ECO:0000256" key="2">
    <source>
        <dbReference type="ARBA" id="ARBA00002632"/>
    </source>
</evidence>
<accession>A0A366I030</accession>
<dbReference type="SUPFAM" id="SSF52540">
    <property type="entry name" value="P-loop containing nucleoside triphosphate hydrolases"/>
    <property type="match status" value="1"/>
</dbReference>
<dbReference type="Gene3D" id="3.40.50.300">
    <property type="entry name" value="P-loop containing nucleotide triphosphate hydrolases"/>
    <property type="match status" value="1"/>
</dbReference>
<dbReference type="UniPathway" id="UPA00140">
    <property type="reaction ID" value="UER00205"/>
</dbReference>
<dbReference type="InterPro" id="IPR002891">
    <property type="entry name" value="APS"/>
</dbReference>
<gene>
    <name evidence="14" type="primary">cysC</name>
    <name evidence="17" type="ORF">DES54_13222</name>
</gene>
<evidence type="ECO:0000256" key="13">
    <source>
        <dbReference type="ARBA" id="ARBA00031464"/>
    </source>
</evidence>
<dbReference type="CDD" id="cd02027">
    <property type="entry name" value="APSK"/>
    <property type="match status" value="1"/>
</dbReference>
<evidence type="ECO:0000256" key="7">
    <source>
        <dbReference type="ARBA" id="ARBA00022679"/>
    </source>
</evidence>
<dbReference type="Proteomes" id="UP000253046">
    <property type="component" value="Unassembled WGS sequence"/>
</dbReference>
<evidence type="ECO:0000256" key="10">
    <source>
        <dbReference type="ARBA" id="ARBA00022840"/>
    </source>
</evidence>